<name>A0A8D8MBD6_9HEMI</name>
<organism evidence="1">
    <name type="scientific">Cacopsylla melanoneura</name>
    <dbReference type="NCBI Taxonomy" id="428564"/>
    <lineage>
        <taxon>Eukaryota</taxon>
        <taxon>Metazoa</taxon>
        <taxon>Ecdysozoa</taxon>
        <taxon>Arthropoda</taxon>
        <taxon>Hexapoda</taxon>
        <taxon>Insecta</taxon>
        <taxon>Pterygota</taxon>
        <taxon>Neoptera</taxon>
        <taxon>Paraneoptera</taxon>
        <taxon>Hemiptera</taxon>
        <taxon>Sternorrhyncha</taxon>
        <taxon>Psylloidea</taxon>
        <taxon>Psyllidae</taxon>
        <taxon>Psyllinae</taxon>
        <taxon>Cacopsylla</taxon>
    </lineage>
</organism>
<protein>
    <submittedName>
        <fullName evidence="1">Uncharacterized protein</fullName>
    </submittedName>
</protein>
<dbReference type="AlphaFoldDB" id="A0A8D8MBD6"/>
<sequence>MLPEMSTLSTALFPILLKPPSSSSKLAETLLLRIPLPLVPESDESSSKEESGERLVFPILLNALELVRDAVNPCTNETIICMNRLIKLPSRLTLCKFDPASTFIADTSTARPTHIIPRRTTSFMMNRQYFQYYLRVLCSIFYN</sequence>
<accession>A0A8D8MBD6</accession>
<dbReference type="EMBL" id="HBUF01049932">
    <property type="protein sequence ID" value="CAG6621327.1"/>
    <property type="molecule type" value="Transcribed_RNA"/>
</dbReference>
<proteinExistence type="predicted"/>
<reference evidence="1" key="1">
    <citation type="submission" date="2021-05" db="EMBL/GenBank/DDBJ databases">
        <authorList>
            <person name="Alioto T."/>
            <person name="Alioto T."/>
            <person name="Gomez Garrido J."/>
        </authorList>
    </citation>
    <scope>NUCLEOTIDE SEQUENCE</scope>
</reference>
<evidence type="ECO:0000313" key="1">
    <source>
        <dbReference type="EMBL" id="CAG6621327.1"/>
    </source>
</evidence>